<dbReference type="EMBL" id="JAFEJT020000027">
    <property type="protein sequence ID" value="MCH9276122.1"/>
    <property type="molecule type" value="Genomic_DNA"/>
</dbReference>
<evidence type="ECO:0000313" key="3">
    <source>
        <dbReference type="Proteomes" id="UP000710815"/>
    </source>
</evidence>
<evidence type="ECO:0000313" key="2">
    <source>
        <dbReference type="EMBL" id="MCH9276122.1"/>
    </source>
</evidence>
<dbReference type="Pfam" id="PF19789">
    <property type="entry name" value="DUF6273"/>
    <property type="match status" value="1"/>
</dbReference>
<comment type="caution">
    <text evidence="2">The sequence shown here is derived from an EMBL/GenBank/DDBJ whole genome shotgun (WGS) entry which is preliminary data.</text>
</comment>
<reference evidence="2 3" key="2">
    <citation type="journal article" date="2021" name="Syst. Appl. Microbiol.">
        <title>Phylogenetic classification of ten novel species belonging to the genus Bifidobacterium comprising B. phasiani sp. nov., B. pongonis sp. nov., B. saguinibicoloris sp. nov., B. colobi sp. nov., B. simiiventris sp. nov., B. santillanense sp. nov., B. miconis sp. nov., B. amazonense sp. nov., B. pluvialisilvae sp. nov., and B. miconisargentati sp. nov.</title>
        <authorList>
            <person name="Lugli G.A."/>
            <person name="Calvete-Torre I."/>
            <person name="Alessandri G."/>
            <person name="Milani C."/>
            <person name="Turroni F."/>
            <person name="Laiolo P."/>
            <person name="Ossiprandi M.C."/>
            <person name="Margolles A."/>
            <person name="Ruiz L."/>
            <person name="Ventura M."/>
        </authorList>
    </citation>
    <scope>NUCLEOTIDE SEQUENCE [LARGE SCALE GENOMIC DNA]</scope>
    <source>
        <strain evidence="2 3">MA1</strain>
    </source>
</reference>
<organism evidence="2 3">
    <name type="scientific">Bifidobacterium amazonense</name>
    <dbReference type="NCBI Taxonomy" id="2809027"/>
    <lineage>
        <taxon>Bacteria</taxon>
        <taxon>Bacillati</taxon>
        <taxon>Actinomycetota</taxon>
        <taxon>Actinomycetes</taxon>
        <taxon>Bifidobacteriales</taxon>
        <taxon>Bifidobacteriaceae</taxon>
        <taxon>Bifidobacterium</taxon>
    </lineage>
</organism>
<dbReference type="InterPro" id="IPR046240">
    <property type="entry name" value="DUF6273"/>
</dbReference>
<dbReference type="Proteomes" id="UP000710815">
    <property type="component" value="Unassembled WGS sequence"/>
</dbReference>
<gene>
    <name evidence="2" type="ORF">JS533_007540</name>
</gene>
<sequence length="224" mass="25013">MQNLIRDSLLLGAQINITITPAGYYPEETRDTEPEDVQTPDIEPTYKPMPDGAVFAIGGHDIEYRFIPHGPVVTCVPTAALPQCKPFDKLGDSNEWKTSSLRHWLNHEFWLESMPDELKRDIVPTKHDGVEDLVWLPTEAEVFGSAIFSNKELATGEARLFDTKTSRRIRDTNGEPRWWWTRSANSVSPNHVPIITPDGAVDYRSAGGATGGVLPCFNLPRESA</sequence>
<reference evidence="2 3" key="1">
    <citation type="journal article" date="2021" name="Environ. Microbiol.">
        <title>Genetic insights into the dark matter of the mammalian gut microbiota through targeted genome reconstruction.</title>
        <authorList>
            <person name="Lugli G.A."/>
            <person name="Alessandri G."/>
            <person name="Milani C."/>
            <person name="Viappiani A."/>
            <person name="Fontana F."/>
            <person name="Tarracchini C."/>
            <person name="Mancabelli L."/>
            <person name="Argentini C."/>
            <person name="Ruiz L."/>
            <person name="Margolles A."/>
            <person name="van Sinderen D."/>
            <person name="Turroni F."/>
            <person name="Ventura M."/>
        </authorList>
    </citation>
    <scope>NUCLEOTIDE SEQUENCE [LARGE SCALE GENOMIC DNA]</scope>
    <source>
        <strain evidence="2 3">MA1</strain>
    </source>
</reference>
<accession>A0ABS9VVM9</accession>
<keyword evidence="3" id="KW-1185">Reference proteome</keyword>
<feature type="domain" description="DUF6273" evidence="1">
    <location>
        <begin position="92"/>
        <end position="220"/>
    </location>
</feature>
<protein>
    <submittedName>
        <fullName evidence="2">DUF6273 domain-containing protein</fullName>
    </submittedName>
</protein>
<dbReference type="RefSeq" id="WP_241513823.1">
    <property type="nucleotide sequence ID" value="NZ_JAFEJT020000027.1"/>
</dbReference>
<evidence type="ECO:0000259" key="1">
    <source>
        <dbReference type="Pfam" id="PF19789"/>
    </source>
</evidence>
<proteinExistence type="predicted"/>
<name>A0ABS9VVM9_9BIFI</name>